<dbReference type="Pfam" id="PF10150">
    <property type="entry name" value="RNase_E_G"/>
    <property type="match status" value="1"/>
</dbReference>
<evidence type="ECO:0000259" key="8">
    <source>
        <dbReference type="Pfam" id="PF10150"/>
    </source>
</evidence>
<dbReference type="PANTHER" id="PTHR30001">
    <property type="entry name" value="RIBONUCLEASE"/>
    <property type="match status" value="1"/>
</dbReference>
<evidence type="ECO:0000313" key="9">
    <source>
        <dbReference type="EMBL" id="MFD2264960.1"/>
    </source>
</evidence>
<protein>
    <submittedName>
        <fullName evidence="9">Ribonuclease E/G</fullName>
    </submittedName>
</protein>
<proteinExistence type="predicted"/>
<accession>A0ABW5DWS0</accession>
<evidence type="ECO:0000256" key="4">
    <source>
        <dbReference type="ARBA" id="ARBA00022759"/>
    </source>
</evidence>
<evidence type="ECO:0000256" key="5">
    <source>
        <dbReference type="ARBA" id="ARBA00022801"/>
    </source>
</evidence>
<keyword evidence="5" id="KW-0378">Hydrolase</keyword>
<keyword evidence="10" id="KW-1185">Reference proteome</keyword>
<comment type="cofactor">
    <cofactor evidence="1">
        <name>Mg(2+)</name>
        <dbReference type="ChEBI" id="CHEBI:18420"/>
    </cofactor>
</comment>
<dbReference type="PANTHER" id="PTHR30001:SF1">
    <property type="entry name" value="RIBONUCLEASE E_G-LIKE PROTEIN, CHLOROPLASTIC"/>
    <property type="match status" value="1"/>
</dbReference>
<keyword evidence="4" id="KW-0255">Endonuclease</keyword>
<evidence type="ECO:0000256" key="2">
    <source>
        <dbReference type="ARBA" id="ARBA00022722"/>
    </source>
</evidence>
<evidence type="ECO:0000313" key="10">
    <source>
        <dbReference type="Proteomes" id="UP001597295"/>
    </source>
</evidence>
<organism evidence="9 10">
    <name type="scientific">Lacibacterium aquatile</name>
    <dbReference type="NCBI Taxonomy" id="1168082"/>
    <lineage>
        <taxon>Bacteria</taxon>
        <taxon>Pseudomonadati</taxon>
        <taxon>Pseudomonadota</taxon>
        <taxon>Alphaproteobacteria</taxon>
        <taxon>Rhodospirillales</taxon>
        <taxon>Rhodospirillaceae</taxon>
    </lineage>
</organism>
<keyword evidence="7" id="KW-0694">RNA-binding</keyword>
<keyword evidence="3" id="KW-0479">Metal-binding</keyword>
<keyword evidence="6" id="KW-0460">Magnesium</keyword>
<dbReference type="Proteomes" id="UP001597295">
    <property type="component" value="Unassembled WGS sequence"/>
</dbReference>
<reference evidence="10" key="1">
    <citation type="journal article" date="2019" name="Int. J. Syst. Evol. Microbiol.">
        <title>The Global Catalogue of Microorganisms (GCM) 10K type strain sequencing project: providing services to taxonomists for standard genome sequencing and annotation.</title>
        <authorList>
            <consortium name="The Broad Institute Genomics Platform"/>
            <consortium name="The Broad Institute Genome Sequencing Center for Infectious Disease"/>
            <person name="Wu L."/>
            <person name="Ma J."/>
        </authorList>
    </citation>
    <scope>NUCLEOTIDE SEQUENCE [LARGE SCALE GENOMIC DNA]</scope>
    <source>
        <strain evidence="10">CGMCC 1.19062</strain>
    </source>
</reference>
<evidence type="ECO:0000256" key="6">
    <source>
        <dbReference type="ARBA" id="ARBA00022842"/>
    </source>
</evidence>
<gene>
    <name evidence="9" type="ORF">ACFSM5_18790</name>
</gene>
<dbReference type="InterPro" id="IPR004659">
    <property type="entry name" value="RNase_E/G"/>
</dbReference>
<sequence>MSGDLPDSALVASVSPGELRAGRIEAGRLTEILIERGGDASGEVRRAILRARDDASGGGFLDIGEGQQAYIAHPGDDPLGAHLLVQIVKPAIGDKRAEARRRIEITGDALILTPLTPGVEISRRIEKADRQRLKVWAEAQDGHLTIRTAAASMETARLDRELAGLQQRWSLRKADGAPGVALAAPDPLERVLATLDDGSSPIFVSGRRLAGFDGRIRLLPPGQEVFSHFALEEELEAALSPTVALPGGGRLHLAVTRMATTIDIDTAGASDGGEVARQAMLEAARQIRLRNLAGLILIDPPRGGGRDRLLSVLRGALEADPLAPVLHGFTRAGLIEITRPRLRPSLAEVMLAPAVPTLSTASLVLALLRRAVQGPLPLAVELSRVGDMWLSGEGAGAWADLVRQLGHAPRRLVRQGAPDHYGRLIFPGEE</sequence>
<dbReference type="RefSeq" id="WP_379878120.1">
    <property type="nucleotide sequence ID" value="NZ_JBHUIP010000014.1"/>
</dbReference>
<comment type="caution">
    <text evidence="9">The sequence shown here is derived from an EMBL/GenBank/DDBJ whole genome shotgun (WGS) entry which is preliminary data.</text>
</comment>
<evidence type="ECO:0000256" key="1">
    <source>
        <dbReference type="ARBA" id="ARBA00001946"/>
    </source>
</evidence>
<keyword evidence="2" id="KW-0540">Nuclease</keyword>
<name>A0ABW5DWS0_9PROT</name>
<evidence type="ECO:0000256" key="7">
    <source>
        <dbReference type="ARBA" id="ARBA00022884"/>
    </source>
</evidence>
<dbReference type="EMBL" id="JBHUIP010000014">
    <property type="protein sequence ID" value="MFD2264960.1"/>
    <property type="molecule type" value="Genomic_DNA"/>
</dbReference>
<dbReference type="InterPro" id="IPR019307">
    <property type="entry name" value="RNA-bd_AU-1/RNase_E/G"/>
</dbReference>
<feature type="domain" description="RNA-binding protein AU-1/Ribonuclease E/G" evidence="8">
    <location>
        <begin position="105"/>
        <end position="341"/>
    </location>
</feature>
<evidence type="ECO:0000256" key="3">
    <source>
        <dbReference type="ARBA" id="ARBA00022723"/>
    </source>
</evidence>